<accession>A0A0A9EH97</accession>
<dbReference type="GO" id="GO:0008360">
    <property type="term" value="P:regulation of cell shape"/>
    <property type="evidence" value="ECO:0007669"/>
    <property type="project" value="TreeGrafter"/>
</dbReference>
<organism evidence="3">
    <name type="scientific">Arundo donax</name>
    <name type="common">Giant reed</name>
    <name type="synonym">Donax arundinaceus</name>
    <dbReference type="NCBI Taxonomy" id="35708"/>
    <lineage>
        <taxon>Eukaryota</taxon>
        <taxon>Viridiplantae</taxon>
        <taxon>Streptophyta</taxon>
        <taxon>Embryophyta</taxon>
        <taxon>Tracheophyta</taxon>
        <taxon>Spermatophyta</taxon>
        <taxon>Magnoliopsida</taxon>
        <taxon>Liliopsida</taxon>
        <taxon>Poales</taxon>
        <taxon>Poaceae</taxon>
        <taxon>PACMAD clade</taxon>
        <taxon>Arundinoideae</taxon>
        <taxon>Arundineae</taxon>
        <taxon>Arundo</taxon>
    </lineage>
</organism>
<reference evidence="3" key="2">
    <citation type="journal article" date="2015" name="Data Brief">
        <title>Shoot transcriptome of the giant reed, Arundo donax.</title>
        <authorList>
            <person name="Barrero R.A."/>
            <person name="Guerrero F.D."/>
            <person name="Moolhuijzen P."/>
            <person name="Goolsby J.A."/>
            <person name="Tidwell J."/>
            <person name="Bellgard S.E."/>
            <person name="Bellgard M.I."/>
        </authorList>
    </citation>
    <scope>NUCLEOTIDE SEQUENCE</scope>
    <source>
        <tissue evidence="3">Shoot tissue taken approximately 20 cm above the soil surface</tissue>
    </source>
</reference>
<proteinExistence type="predicted"/>
<evidence type="ECO:0000256" key="1">
    <source>
        <dbReference type="ARBA" id="ARBA00023117"/>
    </source>
</evidence>
<evidence type="ECO:0000259" key="2">
    <source>
        <dbReference type="Pfam" id="PF00439"/>
    </source>
</evidence>
<dbReference type="InterPro" id="IPR036427">
    <property type="entry name" value="Bromodomain-like_sf"/>
</dbReference>
<reference evidence="3" key="1">
    <citation type="submission" date="2014-09" db="EMBL/GenBank/DDBJ databases">
        <authorList>
            <person name="Magalhaes I.L.F."/>
            <person name="Oliveira U."/>
            <person name="Santos F.R."/>
            <person name="Vidigal T.H.D.A."/>
            <person name="Brescovit A.D."/>
            <person name="Santos A.J."/>
        </authorList>
    </citation>
    <scope>NUCLEOTIDE SEQUENCE</scope>
    <source>
        <tissue evidence="3">Shoot tissue taken approximately 20 cm above the soil surface</tissue>
    </source>
</reference>
<dbReference type="GO" id="GO:0006357">
    <property type="term" value="P:regulation of transcription by RNA polymerase II"/>
    <property type="evidence" value="ECO:0007669"/>
    <property type="project" value="TreeGrafter"/>
</dbReference>
<dbReference type="InterPro" id="IPR001487">
    <property type="entry name" value="Bromodomain"/>
</dbReference>
<dbReference type="GO" id="GO:0007010">
    <property type="term" value="P:cytoskeleton organization"/>
    <property type="evidence" value="ECO:0007669"/>
    <property type="project" value="TreeGrafter"/>
</dbReference>
<feature type="domain" description="Bromo" evidence="2">
    <location>
        <begin position="29"/>
        <end position="77"/>
    </location>
</feature>
<name>A0A0A9EH97_ARUDO</name>
<protein>
    <recommendedName>
        <fullName evidence="2">Bromo domain-containing protein</fullName>
    </recommendedName>
</protein>
<dbReference type="InterPro" id="IPR052060">
    <property type="entry name" value="Bromo_WD_repeat"/>
</dbReference>
<dbReference type="Pfam" id="PF00439">
    <property type="entry name" value="Bromodomain"/>
    <property type="match status" value="1"/>
</dbReference>
<evidence type="ECO:0000313" key="3">
    <source>
        <dbReference type="EMBL" id="JAD97225.1"/>
    </source>
</evidence>
<dbReference type="GO" id="GO:0005634">
    <property type="term" value="C:nucleus"/>
    <property type="evidence" value="ECO:0007669"/>
    <property type="project" value="TreeGrafter"/>
</dbReference>
<sequence>MSYRNQDRYGVLKLDKAAEKSDFVNRFPVQFSIEVIKTRLENNYYRTQEAVQHDAAVMIANAETYFSKSTEMTKKIHKLADWIEQTFSSL</sequence>
<dbReference type="SUPFAM" id="SSF47370">
    <property type="entry name" value="Bromodomain"/>
    <property type="match status" value="1"/>
</dbReference>
<dbReference type="EMBL" id="GBRH01200670">
    <property type="protein sequence ID" value="JAD97225.1"/>
    <property type="molecule type" value="Transcribed_RNA"/>
</dbReference>
<dbReference type="PANTHER" id="PTHR16266:SF17">
    <property type="entry name" value="BRWD3"/>
    <property type="match status" value="1"/>
</dbReference>
<dbReference type="FunFam" id="1.20.920.10:FF:000058">
    <property type="entry name" value="WD40/YVTN repeat-like-containing domain"/>
    <property type="match status" value="1"/>
</dbReference>
<dbReference type="PANTHER" id="PTHR16266">
    <property type="entry name" value="WD REPEAT DOMAIN 9"/>
    <property type="match status" value="1"/>
</dbReference>
<dbReference type="AlphaFoldDB" id="A0A0A9EH97"/>
<dbReference type="Gene3D" id="1.20.920.10">
    <property type="entry name" value="Bromodomain-like"/>
    <property type="match status" value="1"/>
</dbReference>
<keyword evidence="1" id="KW-0103">Bromodomain</keyword>